<organism evidence="3 4">
    <name type="scientific">Fusarium oxysporum</name>
    <name type="common">Fusarium vascular wilt</name>
    <dbReference type="NCBI Taxonomy" id="5507"/>
    <lineage>
        <taxon>Eukaryota</taxon>
        <taxon>Fungi</taxon>
        <taxon>Dikarya</taxon>
        <taxon>Ascomycota</taxon>
        <taxon>Pezizomycotina</taxon>
        <taxon>Sordariomycetes</taxon>
        <taxon>Hypocreomycetidae</taxon>
        <taxon>Hypocreales</taxon>
        <taxon>Nectriaceae</taxon>
        <taxon>Fusarium</taxon>
        <taxon>Fusarium oxysporum species complex</taxon>
    </lineage>
</organism>
<reference evidence="3" key="1">
    <citation type="submission" date="2020-02" db="EMBL/GenBank/DDBJ databases">
        <title>Identification and distribution of gene clusters putatively required for synthesis of sphingolipid metabolism inhibitors in phylogenetically diverse species of the filamentous fungus Fusarium.</title>
        <authorList>
            <person name="Kim H.-S."/>
            <person name="Busman M."/>
            <person name="Brown D.W."/>
            <person name="Divon H."/>
            <person name="Uhlig S."/>
            <person name="Proctor R.H."/>
        </authorList>
    </citation>
    <scope>NUCLEOTIDE SEQUENCE [LARGE SCALE GENOMIC DNA]</scope>
    <source>
        <strain evidence="3">NRRL 39464</strain>
    </source>
</reference>
<keyword evidence="1" id="KW-1133">Transmembrane helix</keyword>
<name>A0A8H5EKK1_FUSOX</name>
<evidence type="ECO:0000313" key="4">
    <source>
        <dbReference type="Proteomes" id="UP000558688"/>
    </source>
</evidence>
<dbReference type="AlphaFoldDB" id="A0A8H5EKK1"/>
<evidence type="ECO:0000256" key="1">
    <source>
        <dbReference type="SAM" id="Phobius"/>
    </source>
</evidence>
<proteinExistence type="predicted"/>
<feature type="transmembrane region" description="Helical" evidence="1">
    <location>
        <begin position="192"/>
        <end position="216"/>
    </location>
</feature>
<evidence type="ECO:0000259" key="2">
    <source>
        <dbReference type="Pfam" id="PF24802"/>
    </source>
</evidence>
<feature type="transmembrane region" description="Helical" evidence="1">
    <location>
        <begin position="46"/>
        <end position="70"/>
    </location>
</feature>
<dbReference type="InterPro" id="IPR056120">
    <property type="entry name" value="DUF7703"/>
</dbReference>
<protein>
    <recommendedName>
        <fullName evidence="2">DUF7703 domain-containing protein</fullName>
    </recommendedName>
</protein>
<gene>
    <name evidence="3" type="ORF">FOXYS1_5042</name>
</gene>
<feature type="transmembrane region" description="Helical" evidence="1">
    <location>
        <begin position="76"/>
        <end position="101"/>
    </location>
</feature>
<dbReference type="Proteomes" id="UP000558688">
    <property type="component" value="Unassembled WGS sequence"/>
</dbReference>
<feature type="transmembrane region" description="Helical" evidence="1">
    <location>
        <begin position="113"/>
        <end position="134"/>
    </location>
</feature>
<feature type="domain" description="DUF7703" evidence="2">
    <location>
        <begin position="5"/>
        <end position="255"/>
    </location>
</feature>
<keyword evidence="1" id="KW-0472">Membrane</keyword>
<dbReference type="PANTHER" id="PTHR37013:SF4">
    <property type="entry name" value="INTEGRAL MEMBRANE PROTEIN"/>
    <property type="match status" value="1"/>
</dbReference>
<dbReference type="PANTHER" id="PTHR37013">
    <property type="entry name" value="INTEGRAL MEMBRANE PROTEIN (AFU_ORTHOLOGUE AFUA_1G05950)-RELATED"/>
    <property type="match status" value="1"/>
</dbReference>
<sequence>MVGETGPITASLAINMTIAGFFAVACYNCVEILILLLDRFKRHSSLYFWSMLTATSGIILHSVVVLLRYYRLGPNFPLAVLTCVGWYAMVTGQSVVLYSRLHLIIANRAKTRGILIMIVTNFCILHIPVTVLFLGSNTANSDQFLPAFEIYERIQLAGFSIQESVISGLYIWEAAHGLQPIFAIKRATERKVIRHLIMVNIFVVLLDISLLLTQYLDHFQIQTTYKPVVYSIKLKMEFVVLNRLLLLVRHRECNCMLVVDEPEGCVPRSFGNPECRSFERGPSFTRSNDDEIQLQYVPRMNASSRQGDCSHPTASPFTFPMQVVAGAHDIKGSLTQQRLRIVENPI</sequence>
<keyword evidence="1" id="KW-0812">Transmembrane</keyword>
<comment type="caution">
    <text evidence="3">The sequence shown here is derived from an EMBL/GenBank/DDBJ whole genome shotgun (WGS) entry which is preliminary data.</text>
</comment>
<feature type="transmembrane region" description="Helical" evidence="1">
    <location>
        <begin position="12"/>
        <end position="37"/>
    </location>
</feature>
<dbReference type="Pfam" id="PF24802">
    <property type="entry name" value="DUF7703"/>
    <property type="match status" value="1"/>
</dbReference>
<dbReference type="EMBL" id="JAAFOW010000785">
    <property type="protein sequence ID" value="KAF5264185.1"/>
    <property type="molecule type" value="Genomic_DNA"/>
</dbReference>
<evidence type="ECO:0000313" key="3">
    <source>
        <dbReference type="EMBL" id="KAF5264185.1"/>
    </source>
</evidence>
<accession>A0A8H5EKK1</accession>